<feature type="compositionally biased region" description="Low complexity" evidence="3">
    <location>
        <begin position="13"/>
        <end position="29"/>
    </location>
</feature>
<comment type="caution">
    <text evidence="4">The sequence shown here is derived from an EMBL/GenBank/DDBJ whole genome shotgun (WGS) entry which is preliminary data.</text>
</comment>
<sequence length="397" mass="43637">MGKLKSLEDDGMSAATSSNTSTNTSVKTCSSGSCYFPTPDVARVWFLTSGLSALSVRLTRELLEHGNLVVVALRPIDFDQEGDHELSREFRELIAECQTGKKLDEGWNDRLLCIHCEGRAIGQCGAAIAEAVHFFERIDILLCCTLEAVIGTVEELNQSDDTQNLVRDQFETTFFSQVNFIKATLPHLREKSKGHIIILSNTGGHFSYPGTSMFCAATRALEGYCDSLAYETAPFNIKVSIVQASQEVMFLTNKIKVSPQLPPSENGHNSMTGVREILTNILNSHPRTAINETSRKSGTIITRYPILSDEARSTLVMETIFALLAIGGHENPPVRHIVGHESCALVKEKLKNMSEELEDYVNVGSAVDVYHGDTAPSSLTRETPERDLEMGDYDSAA</sequence>
<dbReference type="Proteomes" id="UP000285405">
    <property type="component" value="Unassembled WGS sequence"/>
</dbReference>
<dbReference type="OrthoDB" id="1933717at2759"/>
<proteinExistence type="inferred from homology"/>
<dbReference type="GO" id="GO:0016491">
    <property type="term" value="F:oxidoreductase activity"/>
    <property type="evidence" value="ECO:0007669"/>
    <property type="project" value="UniProtKB-KW"/>
</dbReference>
<evidence type="ECO:0000313" key="4">
    <source>
        <dbReference type="EMBL" id="RKF82888.1"/>
    </source>
</evidence>
<dbReference type="Pfam" id="PF00106">
    <property type="entry name" value="adh_short"/>
    <property type="match status" value="1"/>
</dbReference>
<dbReference type="SUPFAM" id="SSF51735">
    <property type="entry name" value="NAD(P)-binding Rossmann-fold domains"/>
    <property type="match status" value="1"/>
</dbReference>
<organism evidence="4 5">
    <name type="scientific">Golovinomyces cichoracearum</name>
    <dbReference type="NCBI Taxonomy" id="62708"/>
    <lineage>
        <taxon>Eukaryota</taxon>
        <taxon>Fungi</taxon>
        <taxon>Dikarya</taxon>
        <taxon>Ascomycota</taxon>
        <taxon>Pezizomycotina</taxon>
        <taxon>Leotiomycetes</taxon>
        <taxon>Erysiphales</taxon>
        <taxon>Erysiphaceae</taxon>
        <taxon>Golovinomyces</taxon>
    </lineage>
</organism>
<evidence type="ECO:0000256" key="2">
    <source>
        <dbReference type="ARBA" id="ARBA00023002"/>
    </source>
</evidence>
<name>A0A420J7Y8_9PEZI</name>
<dbReference type="PANTHER" id="PTHR43976:SF16">
    <property type="entry name" value="SHORT-CHAIN DEHYDROGENASE_REDUCTASE FAMILY PROTEIN"/>
    <property type="match status" value="1"/>
</dbReference>
<evidence type="ECO:0000256" key="1">
    <source>
        <dbReference type="ARBA" id="ARBA00006484"/>
    </source>
</evidence>
<gene>
    <name evidence="4" type="ORF">GcC1_009009</name>
</gene>
<dbReference type="InterPro" id="IPR036291">
    <property type="entry name" value="NAD(P)-bd_dom_sf"/>
</dbReference>
<feature type="region of interest" description="Disordered" evidence="3">
    <location>
        <begin position="1"/>
        <end position="29"/>
    </location>
</feature>
<evidence type="ECO:0000313" key="5">
    <source>
        <dbReference type="Proteomes" id="UP000285405"/>
    </source>
</evidence>
<dbReference type="Gene3D" id="3.40.50.720">
    <property type="entry name" value="NAD(P)-binding Rossmann-like Domain"/>
    <property type="match status" value="1"/>
</dbReference>
<comment type="similarity">
    <text evidence="1">Belongs to the short-chain dehydrogenases/reductases (SDR) family.</text>
</comment>
<dbReference type="InterPro" id="IPR051911">
    <property type="entry name" value="SDR_oxidoreductase"/>
</dbReference>
<reference evidence="4 5" key="1">
    <citation type="journal article" date="2018" name="BMC Genomics">
        <title>Comparative genome analyses reveal sequence features reflecting distinct modes of host-adaptation between dicot and monocot powdery mildew.</title>
        <authorList>
            <person name="Wu Y."/>
            <person name="Ma X."/>
            <person name="Pan Z."/>
            <person name="Kale S.D."/>
            <person name="Song Y."/>
            <person name="King H."/>
            <person name="Zhang Q."/>
            <person name="Presley C."/>
            <person name="Deng X."/>
            <person name="Wei C.I."/>
            <person name="Xiao S."/>
        </authorList>
    </citation>
    <scope>NUCLEOTIDE SEQUENCE [LARGE SCALE GENOMIC DNA]</scope>
    <source>
        <strain evidence="4">UCSC1</strain>
    </source>
</reference>
<accession>A0A420J7Y8</accession>
<keyword evidence="2" id="KW-0560">Oxidoreductase</keyword>
<dbReference type="InterPro" id="IPR002347">
    <property type="entry name" value="SDR_fam"/>
</dbReference>
<feature type="region of interest" description="Disordered" evidence="3">
    <location>
        <begin position="372"/>
        <end position="397"/>
    </location>
</feature>
<evidence type="ECO:0000256" key="3">
    <source>
        <dbReference type="SAM" id="MobiDB-lite"/>
    </source>
</evidence>
<dbReference type="PANTHER" id="PTHR43976">
    <property type="entry name" value="SHORT CHAIN DEHYDROGENASE"/>
    <property type="match status" value="1"/>
</dbReference>
<dbReference type="EMBL" id="MCBR01000974">
    <property type="protein sequence ID" value="RKF82888.1"/>
    <property type="molecule type" value="Genomic_DNA"/>
</dbReference>
<protein>
    <submittedName>
        <fullName evidence="4">Putative short chain dehydrogenase reductase family protein</fullName>
    </submittedName>
</protein>
<dbReference type="AlphaFoldDB" id="A0A420J7Y8"/>